<dbReference type="InterPro" id="IPR042095">
    <property type="entry name" value="SUMF_sf"/>
</dbReference>
<dbReference type="Gene3D" id="3.90.1580.10">
    <property type="entry name" value="paralog of FGE (formylglycine-generating enzyme)"/>
    <property type="match status" value="1"/>
</dbReference>
<dbReference type="EMBL" id="CP091244">
    <property type="protein sequence ID" value="UJS22992.1"/>
    <property type="molecule type" value="Genomic_DNA"/>
</dbReference>
<reference evidence="2" key="1">
    <citation type="journal article" date="2022" name="Microorganisms">
        <title>Two New Species of Filamentous Sulfur Bacteria of the Genus Thiothrix, Thiothrix winogradskyi sp. nov. and 'Candidatus Thiothrix sulfatifontis' sp. nov.</title>
        <authorList>
            <person name="Ravin N.V."/>
            <person name="Rossetti S."/>
            <person name="Beletsky A.V."/>
            <person name="Kadnikov V.V."/>
            <person name="Rudenko T.S."/>
            <person name="Smolyakov D.D."/>
            <person name="Moskvitina M.I."/>
            <person name="Gureeva M.V."/>
            <person name="Mardanov A.V."/>
            <person name="Grabovich M.Y."/>
        </authorList>
    </citation>
    <scope>NUCLEOTIDE SEQUENCE</scope>
    <source>
        <strain evidence="2">CT3</strain>
    </source>
</reference>
<name>A0ABY3SVL6_9GAMM</name>
<sequence length="951" mass="106762">MAESPQTAQIFLSYSRTDKEAAKTLRERLEQAGFSVFRDEESIRIGDNWLKSLQDAVQGCAAFVLLVGRDGVQQQRWVGAEVEVALSRKLSPHDDRERLPIFPVLLAEAVFADLPVFLQQIQSLVWHPDSSDLPHGLREALQASASLQTASPLLKGEPYRGLSYFRREDADRFFGRHEEVLQALHGLGYVEDIAPESSTQPHSRYYRWLQIHAASGAGKSSLVRAGMLPKIEQGLLWRRTGYAGWKILEPLIPGEKPVEMLAEKLAKAFPQQDMDGWLGKLHQADKPAALAHALRPLLPAGSAVLLVVDQFEELFTLTEESERRQFDRLLATALADPDCPLFLISTIRSDFLDRFEYLPELLKLYNTLKGDYLLPTMTEAGLRELIVHPARLAGLQVDEGLVEAMVRDARGEPGALPLVESALAELWSEAQTHGSQRLSRAYYEQNNGVVGMLAQRADALIGSLGERGRKQALDLLLALTRINEGGRHTRRRLLRADAVHEAGGGKQGEKVVQVLAGERVRQGGGQVGPLRLIVTDGETLTPSPSPGGRGEQEGGFVELVHEMLVRPSDRKDAQGRAIGYWPTLFNYVFDNRDRDYQRQQLQVDAQRWQERKRLGRWFGLAGWRDLRVFKHQRPRPESVEGRYLRHSRWVAWGQTLLLAGLLGVLAESAWWADQYKLPFGYALLKPLWTLGYSPPLPEMIEIIAQGQEINFMMGCVDRNNDVDGGDECKSYYDESTPAHLVTLTRPFQLGKYEVTFMEYDYYVWDQRRKGVMVDYPSDAGFGRYNKPVINVSWEDVEVYTTWLQVRTGKSYRLPTEAEWEYAARGGTDTNYSWGDTVGEGNANCNDSGIAPGCKDGYTKTAPVGIFPANPFGVHDMLGNVREWCQDAYGDYSAESVRNPEYSPATSSDSAFRVIRGGSWDYGSWDMHPTYRIGGESVSRNDSNGFRLALGH</sequence>
<dbReference type="SUPFAM" id="SSF56436">
    <property type="entry name" value="C-type lectin-like"/>
    <property type="match status" value="1"/>
</dbReference>
<dbReference type="RefSeq" id="WP_236496808.1">
    <property type="nucleotide sequence ID" value="NZ_CP091244.1"/>
</dbReference>
<dbReference type="Pfam" id="PF20703">
    <property type="entry name" value="nSTAND1"/>
    <property type="match status" value="1"/>
</dbReference>
<organism evidence="2 3">
    <name type="scientific">Thiothrix winogradskyi</name>
    <dbReference type="NCBI Taxonomy" id="96472"/>
    <lineage>
        <taxon>Bacteria</taxon>
        <taxon>Pseudomonadati</taxon>
        <taxon>Pseudomonadota</taxon>
        <taxon>Gammaproteobacteria</taxon>
        <taxon>Thiotrichales</taxon>
        <taxon>Thiotrichaceae</taxon>
        <taxon>Thiothrix</taxon>
    </lineage>
</organism>
<dbReference type="Pfam" id="PF03781">
    <property type="entry name" value="FGE-sulfatase"/>
    <property type="match status" value="1"/>
</dbReference>
<dbReference type="SMART" id="SM00255">
    <property type="entry name" value="TIR"/>
    <property type="match status" value="1"/>
</dbReference>
<dbReference type="Gene3D" id="3.40.50.10140">
    <property type="entry name" value="Toll/interleukin-1 receptor homology (TIR) domain"/>
    <property type="match status" value="1"/>
</dbReference>
<dbReference type="InterPro" id="IPR000157">
    <property type="entry name" value="TIR_dom"/>
</dbReference>
<feature type="domain" description="TIR" evidence="1">
    <location>
        <begin position="6"/>
        <end position="144"/>
    </location>
</feature>
<dbReference type="InterPro" id="IPR049052">
    <property type="entry name" value="nSTAND1"/>
</dbReference>
<dbReference type="InterPro" id="IPR016187">
    <property type="entry name" value="CTDL_fold"/>
</dbReference>
<dbReference type="Pfam" id="PF13676">
    <property type="entry name" value="TIR_2"/>
    <property type="match status" value="1"/>
</dbReference>
<dbReference type="PANTHER" id="PTHR23150:SF35">
    <property type="entry name" value="BLL6746 PROTEIN"/>
    <property type="match status" value="1"/>
</dbReference>
<dbReference type="SUPFAM" id="SSF52200">
    <property type="entry name" value="Toll/Interleukin receptor TIR domain"/>
    <property type="match status" value="1"/>
</dbReference>
<keyword evidence="3" id="KW-1185">Reference proteome</keyword>
<proteinExistence type="predicted"/>
<gene>
    <name evidence="2" type="ORF">L2Y54_13690</name>
</gene>
<evidence type="ECO:0000259" key="1">
    <source>
        <dbReference type="PROSITE" id="PS50104"/>
    </source>
</evidence>
<dbReference type="InterPro" id="IPR035897">
    <property type="entry name" value="Toll_tir_struct_dom_sf"/>
</dbReference>
<protein>
    <submittedName>
        <fullName evidence="2">SUMF1/EgtB/PvdO family nonheme iron enzyme</fullName>
    </submittedName>
</protein>
<dbReference type="PROSITE" id="PS50104">
    <property type="entry name" value="TIR"/>
    <property type="match status" value="1"/>
</dbReference>
<evidence type="ECO:0000313" key="2">
    <source>
        <dbReference type="EMBL" id="UJS22992.1"/>
    </source>
</evidence>
<evidence type="ECO:0000313" key="3">
    <source>
        <dbReference type="Proteomes" id="UP001054801"/>
    </source>
</evidence>
<dbReference type="PANTHER" id="PTHR23150">
    <property type="entry name" value="SULFATASE MODIFYING FACTOR 1, 2"/>
    <property type="match status" value="1"/>
</dbReference>
<dbReference type="SUPFAM" id="SSF52540">
    <property type="entry name" value="P-loop containing nucleoside triphosphate hydrolases"/>
    <property type="match status" value="1"/>
</dbReference>
<dbReference type="InterPro" id="IPR005532">
    <property type="entry name" value="SUMF_dom"/>
</dbReference>
<dbReference type="Proteomes" id="UP001054801">
    <property type="component" value="Chromosome"/>
</dbReference>
<dbReference type="InterPro" id="IPR027417">
    <property type="entry name" value="P-loop_NTPase"/>
</dbReference>
<accession>A0ABY3SVL6</accession>
<dbReference type="InterPro" id="IPR051043">
    <property type="entry name" value="Sulfatase_Mod_Factor_Kinase"/>
</dbReference>